<keyword evidence="1" id="KW-0812">Transmembrane</keyword>
<evidence type="ECO:0000313" key="2">
    <source>
        <dbReference type="EMBL" id="MBL1098405.1"/>
    </source>
</evidence>
<keyword evidence="1" id="KW-0472">Membrane</keyword>
<proteinExistence type="predicted"/>
<feature type="transmembrane region" description="Helical" evidence="1">
    <location>
        <begin position="81"/>
        <end position="101"/>
    </location>
</feature>
<comment type="caution">
    <text evidence="2">The sequence shown here is derived from an EMBL/GenBank/DDBJ whole genome shotgun (WGS) entry which is preliminary data.</text>
</comment>
<dbReference type="RefSeq" id="WP_201875822.1">
    <property type="nucleotide sequence ID" value="NZ_JAERRF010000009.1"/>
</dbReference>
<keyword evidence="1" id="KW-1133">Transmembrane helix</keyword>
<feature type="transmembrane region" description="Helical" evidence="1">
    <location>
        <begin position="20"/>
        <end position="38"/>
    </location>
</feature>
<reference evidence="2 3" key="1">
    <citation type="submission" date="2021-01" db="EMBL/GenBank/DDBJ databases">
        <title>WGS of actinomycetes isolated from Thailand.</title>
        <authorList>
            <person name="Thawai C."/>
        </authorList>
    </citation>
    <scope>NUCLEOTIDE SEQUENCE [LARGE SCALE GENOMIC DNA]</scope>
    <source>
        <strain evidence="2 3">CA1R205</strain>
    </source>
</reference>
<name>A0ABS1NE92_9ACTN</name>
<evidence type="ECO:0000256" key="1">
    <source>
        <dbReference type="SAM" id="Phobius"/>
    </source>
</evidence>
<gene>
    <name evidence="2" type="ORF">JK363_17385</name>
</gene>
<dbReference type="InterPro" id="IPR046862">
    <property type="entry name" value="Rhomboid_2"/>
</dbReference>
<dbReference type="EMBL" id="JAERRF010000009">
    <property type="protein sequence ID" value="MBL1098405.1"/>
    <property type="molecule type" value="Genomic_DNA"/>
</dbReference>
<dbReference type="Pfam" id="PF20401">
    <property type="entry name" value="Rhomboid_2"/>
    <property type="match status" value="1"/>
</dbReference>
<protein>
    <recommendedName>
        <fullName evidence="4">Rhomboid family intramembrane serine protease</fullName>
    </recommendedName>
</protein>
<keyword evidence="3" id="KW-1185">Reference proteome</keyword>
<dbReference type="Proteomes" id="UP000634229">
    <property type="component" value="Unassembled WGS sequence"/>
</dbReference>
<accession>A0ABS1NE92</accession>
<organism evidence="2 3">
    <name type="scientific">Streptomyces coffeae</name>
    <dbReference type="NCBI Taxonomy" id="621382"/>
    <lineage>
        <taxon>Bacteria</taxon>
        <taxon>Bacillati</taxon>
        <taxon>Actinomycetota</taxon>
        <taxon>Actinomycetes</taxon>
        <taxon>Kitasatosporales</taxon>
        <taxon>Streptomycetaceae</taxon>
        <taxon>Streptomyces</taxon>
    </lineage>
</organism>
<evidence type="ECO:0008006" key="4">
    <source>
        <dbReference type="Google" id="ProtNLM"/>
    </source>
</evidence>
<sequence>MRKRLLDALRAYPSRSPVTFAYLCLLLLTHAWITWGLTADRAQTLLHYVSTDLDNLADRPGVALLGSALFFNGTLTDVTSLLFPATVITLGFGVCCCLAWAEQRWGPLRAFVVFLTGHIGTTLLTAGVITLALRHGWYPAEVRDTLDYGISYGTQTVMAATTAAVPRWARLPWAAFVVGWPIAGAEWAGPLPDFTTVGHVLAAALGFLLALPPVARRLIRRPTWGGGRVRPELQNDR</sequence>
<feature type="transmembrane region" description="Helical" evidence="1">
    <location>
        <begin position="108"/>
        <end position="133"/>
    </location>
</feature>
<feature type="transmembrane region" description="Helical" evidence="1">
    <location>
        <begin position="196"/>
        <end position="215"/>
    </location>
</feature>
<evidence type="ECO:0000313" key="3">
    <source>
        <dbReference type="Proteomes" id="UP000634229"/>
    </source>
</evidence>